<dbReference type="InterPro" id="IPR050266">
    <property type="entry name" value="AB_hydrolase_sf"/>
</dbReference>
<feature type="domain" description="AB hydrolase-1" evidence="1">
    <location>
        <begin position="28"/>
        <end position="276"/>
    </location>
</feature>
<dbReference type="InterPro" id="IPR029058">
    <property type="entry name" value="AB_hydrolase_fold"/>
</dbReference>
<dbReference type="GO" id="GO:0016020">
    <property type="term" value="C:membrane"/>
    <property type="evidence" value="ECO:0007669"/>
    <property type="project" value="TreeGrafter"/>
</dbReference>
<dbReference type="AlphaFoldDB" id="A0A846RQU5"/>
<reference evidence="2 3" key="1">
    <citation type="submission" date="2020-03" db="EMBL/GenBank/DDBJ databases">
        <title>Sequencing the genomes of 1000 actinobacteria strains.</title>
        <authorList>
            <person name="Klenk H.-P."/>
        </authorList>
    </citation>
    <scope>NUCLEOTIDE SEQUENCE [LARGE SCALE GENOMIC DNA]</scope>
    <source>
        <strain evidence="2 3">DSM 16403</strain>
    </source>
</reference>
<evidence type="ECO:0000259" key="1">
    <source>
        <dbReference type="Pfam" id="PF12697"/>
    </source>
</evidence>
<protein>
    <submittedName>
        <fullName evidence="2">Pimeloyl-ACP methyl ester carboxylesterase</fullName>
    </submittedName>
</protein>
<organism evidence="2 3">
    <name type="scientific">Arthrobacter pigmenti</name>
    <dbReference type="NCBI Taxonomy" id="271432"/>
    <lineage>
        <taxon>Bacteria</taxon>
        <taxon>Bacillati</taxon>
        <taxon>Actinomycetota</taxon>
        <taxon>Actinomycetes</taxon>
        <taxon>Micrococcales</taxon>
        <taxon>Micrococcaceae</taxon>
        <taxon>Arthrobacter</taxon>
    </lineage>
</organism>
<keyword evidence="3" id="KW-1185">Reference proteome</keyword>
<proteinExistence type="predicted"/>
<gene>
    <name evidence="2" type="ORF">BJ994_001840</name>
</gene>
<dbReference type="Pfam" id="PF12697">
    <property type="entry name" value="Abhydrolase_6"/>
    <property type="match status" value="1"/>
</dbReference>
<accession>A0A846RQU5</accession>
<dbReference type="PANTHER" id="PTHR43798:SF33">
    <property type="entry name" value="HYDROLASE, PUTATIVE (AFU_ORTHOLOGUE AFUA_2G14860)-RELATED"/>
    <property type="match status" value="1"/>
</dbReference>
<dbReference type="InterPro" id="IPR000073">
    <property type="entry name" value="AB_hydrolase_1"/>
</dbReference>
<evidence type="ECO:0000313" key="2">
    <source>
        <dbReference type="EMBL" id="NJC22764.1"/>
    </source>
</evidence>
<dbReference type="GO" id="GO:0003824">
    <property type="term" value="F:catalytic activity"/>
    <property type="evidence" value="ECO:0007669"/>
    <property type="project" value="InterPro"/>
</dbReference>
<name>A0A846RQU5_9MICC</name>
<dbReference type="Proteomes" id="UP000547458">
    <property type="component" value="Unassembled WGS sequence"/>
</dbReference>
<evidence type="ECO:0000313" key="3">
    <source>
        <dbReference type="Proteomes" id="UP000547458"/>
    </source>
</evidence>
<dbReference type="PRINTS" id="PR00111">
    <property type="entry name" value="ABHYDROLASE"/>
</dbReference>
<dbReference type="InterPro" id="IPR000639">
    <property type="entry name" value="Epox_hydrolase-like"/>
</dbReference>
<dbReference type="EMBL" id="JAATJL010000001">
    <property type="protein sequence ID" value="NJC22764.1"/>
    <property type="molecule type" value="Genomic_DNA"/>
</dbReference>
<sequence length="297" mass="31603">MKHTVPTSLGPVAVRVLKGTTPAAPPWVFLHGASGSWRTFSEFIDTRAPGRESDIVLIDLPGWGDSPGTLPFSIEEQGAAVRTVLRALNYRSWSIFGHSMGGVLALEIAASEPGKTRAVVVLSPTALTAAAALGNPLMNPTMAPLVGMYALMRFLRATRKAGPKLLGFARRTGLLRLILAPFFAHPSRVRAQVFTDLARDARPASFIAAARALGQYDVGRWRGISCPTVLVRGEKDIFTPAAELRELTTLIAHARTVVLAGTGHFAHVEDPNAIAALLAGQDARPGSPAPAQSEPRQ</sequence>
<dbReference type="SUPFAM" id="SSF53474">
    <property type="entry name" value="alpha/beta-Hydrolases"/>
    <property type="match status" value="1"/>
</dbReference>
<dbReference type="Gene3D" id="3.40.50.1820">
    <property type="entry name" value="alpha/beta hydrolase"/>
    <property type="match status" value="1"/>
</dbReference>
<dbReference type="RefSeq" id="WP_167993547.1">
    <property type="nucleotide sequence ID" value="NZ_JAATJL010000001.1"/>
</dbReference>
<dbReference type="PANTHER" id="PTHR43798">
    <property type="entry name" value="MONOACYLGLYCEROL LIPASE"/>
    <property type="match status" value="1"/>
</dbReference>
<dbReference type="PRINTS" id="PR00412">
    <property type="entry name" value="EPOXHYDRLASE"/>
</dbReference>
<comment type="caution">
    <text evidence="2">The sequence shown here is derived from an EMBL/GenBank/DDBJ whole genome shotgun (WGS) entry which is preliminary data.</text>
</comment>